<dbReference type="Gene3D" id="1.10.110.10">
    <property type="entry name" value="Plant lipid-transfer and hydrophobic proteins"/>
    <property type="match status" value="1"/>
</dbReference>
<accession>A0A0J8BCS5</accession>
<dbReference type="SUPFAM" id="SSF47699">
    <property type="entry name" value="Bifunctional inhibitor/lipid-transfer protein/seed storage 2S albumin"/>
    <property type="match status" value="1"/>
</dbReference>
<dbReference type="Proteomes" id="UP000035740">
    <property type="component" value="Unassembled WGS sequence"/>
</dbReference>
<dbReference type="OrthoDB" id="653734at2759"/>
<name>A0A0J8BCS5_BETVV</name>
<keyword evidence="1" id="KW-0732">Signal</keyword>
<dbReference type="Gramene" id="KMS99144">
    <property type="protein sequence ID" value="KMS99144"/>
    <property type="gene ID" value="BVRB_2g047520"/>
</dbReference>
<evidence type="ECO:0000259" key="2">
    <source>
        <dbReference type="Pfam" id="PF14368"/>
    </source>
</evidence>
<dbReference type="InterPro" id="IPR016140">
    <property type="entry name" value="Bifunc_inhib/LTP/seed_store"/>
</dbReference>
<protein>
    <recommendedName>
        <fullName evidence="2">Bifunctional inhibitor/plant lipid transfer protein/seed storage helical domain-containing protein</fullName>
    </recommendedName>
</protein>
<feature type="chain" id="PRO_5005294630" description="Bifunctional inhibitor/plant lipid transfer protein/seed storage helical domain-containing protein" evidence="1">
    <location>
        <begin position="20"/>
        <end position="110"/>
    </location>
</feature>
<evidence type="ECO:0000313" key="3">
    <source>
        <dbReference type="EMBL" id="KMS99144.1"/>
    </source>
</evidence>
<evidence type="ECO:0000256" key="1">
    <source>
        <dbReference type="SAM" id="SignalP"/>
    </source>
</evidence>
<sequence>MRFTAITILAMVCVVAIIGNNNNLMAYGQCEGSISSIVSQCAKYARVTGPKIPPSRQCCAVAKKANVPCLCKYITKDIEQYVSVDKAVYIAQYCGVAFQHGSKCGSYTIP</sequence>
<dbReference type="CDD" id="cd04660">
    <property type="entry name" value="nsLTP_like"/>
    <property type="match status" value="1"/>
</dbReference>
<evidence type="ECO:0000313" key="4">
    <source>
        <dbReference type="Proteomes" id="UP000035740"/>
    </source>
</evidence>
<dbReference type="AlphaFoldDB" id="A0A0J8BCS5"/>
<gene>
    <name evidence="3" type="ORF">BVRB_2g047520</name>
</gene>
<keyword evidence="4" id="KW-1185">Reference proteome</keyword>
<dbReference type="EMBL" id="KQ090233">
    <property type="protein sequence ID" value="KMS99144.1"/>
    <property type="molecule type" value="Genomic_DNA"/>
</dbReference>
<dbReference type="OMA" id="GIVCMEK"/>
<dbReference type="InterPro" id="IPR036312">
    <property type="entry name" value="Bifun_inhib/LTP/seed_sf"/>
</dbReference>
<proteinExistence type="predicted"/>
<organism evidence="3 4">
    <name type="scientific">Beta vulgaris subsp. vulgaris</name>
    <name type="common">Beet</name>
    <dbReference type="NCBI Taxonomy" id="3555"/>
    <lineage>
        <taxon>Eukaryota</taxon>
        <taxon>Viridiplantae</taxon>
        <taxon>Streptophyta</taxon>
        <taxon>Embryophyta</taxon>
        <taxon>Tracheophyta</taxon>
        <taxon>Spermatophyta</taxon>
        <taxon>Magnoliopsida</taxon>
        <taxon>eudicotyledons</taxon>
        <taxon>Gunneridae</taxon>
        <taxon>Pentapetalae</taxon>
        <taxon>Caryophyllales</taxon>
        <taxon>Chenopodiaceae</taxon>
        <taxon>Betoideae</taxon>
        <taxon>Beta</taxon>
    </lineage>
</organism>
<dbReference type="InterPro" id="IPR044741">
    <property type="entry name" value="NsLTP-like"/>
</dbReference>
<feature type="domain" description="Bifunctional inhibitor/plant lipid transfer protein/seed storage helical" evidence="2">
    <location>
        <begin position="11"/>
        <end position="104"/>
    </location>
</feature>
<dbReference type="PANTHER" id="PTHR33286:SF1">
    <property type="entry name" value="OS01G0800600 PROTEIN"/>
    <property type="match status" value="1"/>
</dbReference>
<dbReference type="eggNOG" id="ENOG502S7IJ">
    <property type="taxonomic scope" value="Eukaryota"/>
</dbReference>
<feature type="signal peptide" evidence="1">
    <location>
        <begin position="1"/>
        <end position="19"/>
    </location>
</feature>
<dbReference type="Pfam" id="PF14368">
    <property type="entry name" value="LTP_2"/>
    <property type="match status" value="1"/>
</dbReference>
<dbReference type="PANTHER" id="PTHR33286">
    <property type="entry name" value="BIFUNCTIONAL INHIBITOR/LIPID-TRANSFER PROTEIN/SEED STORAGE 2S ALBUMIN SUPERFAMILY PROTEIN"/>
    <property type="match status" value="1"/>
</dbReference>
<reference evidence="3 4" key="1">
    <citation type="journal article" date="2014" name="Nature">
        <title>The genome of the recently domesticated crop plant sugar beet (Beta vulgaris).</title>
        <authorList>
            <person name="Dohm J.C."/>
            <person name="Minoche A.E."/>
            <person name="Holtgrawe D."/>
            <person name="Capella-Gutierrez S."/>
            <person name="Zakrzewski F."/>
            <person name="Tafer H."/>
            <person name="Rupp O."/>
            <person name="Sorensen T.R."/>
            <person name="Stracke R."/>
            <person name="Reinhardt R."/>
            <person name="Goesmann A."/>
            <person name="Kraft T."/>
            <person name="Schulz B."/>
            <person name="Stadler P.F."/>
            <person name="Schmidt T."/>
            <person name="Gabaldon T."/>
            <person name="Lehrach H."/>
            <person name="Weisshaar B."/>
            <person name="Himmelbauer H."/>
        </authorList>
    </citation>
    <scope>NUCLEOTIDE SEQUENCE [LARGE SCALE GENOMIC DNA]</scope>
    <source>
        <tissue evidence="3">Taproot</tissue>
    </source>
</reference>